<proteinExistence type="predicted"/>
<feature type="signal peptide" evidence="2">
    <location>
        <begin position="1"/>
        <end position="16"/>
    </location>
</feature>
<dbReference type="KEGG" id="aalt:CC77DRAFT_648222"/>
<dbReference type="EMBL" id="KV441472">
    <property type="protein sequence ID" value="OAG24102.1"/>
    <property type="molecule type" value="Genomic_DNA"/>
</dbReference>
<dbReference type="STRING" id="5599.A0A177DYP0"/>
<feature type="compositionally biased region" description="Pro residues" evidence="1">
    <location>
        <begin position="169"/>
        <end position="191"/>
    </location>
</feature>
<dbReference type="GeneID" id="29118212"/>
<reference evidence="3 5" key="1">
    <citation type="submission" date="2016-05" db="EMBL/GenBank/DDBJ databases">
        <title>Comparative analysis of secretome profiles of manganese(II)-oxidizing ascomycete fungi.</title>
        <authorList>
            <consortium name="DOE Joint Genome Institute"/>
            <person name="Zeiner C.A."/>
            <person name="Purvine S.O."/>
            <person name="Zink E.M."/>
            <person name="Wu S."/>
            <person name="Pasa-Tolic L."/>
            <person name="Chaput D.L."/>
            <person name="Haridas S."/>
            <person name="Grigoriev I.V."/>
            <person name="Santelli C.M."/>
            <person name="Hansel C.M."/>
        </authorList>
    </citation>
    <scope>NUCLEOTIDE SEQUENCE [LARGE SCALE GENOMIC DNA]</scope>
    <source>
        <strain evidence="3 5">SRC1lrK2f</strain>
    </source>
</reference>
<evidence type="ECO:0000313" key="5">
    <source>
        <dbReference type="Proteomes" id="UP000077248"/>
    </source>
</evidence>
<protein>
    <submittedName>
        <fullName evidence="3">Uncharacterized protein</fullName>
    </submittedName>
</protein>
<evidence type="ECO:0000313" key="4">
    <source>
        <dbReference type="EMBL" id="RYN67378.1"/>
    </source>
</evidence>
<dbReference type="Proteomes" id="UP000077248">
    <property type="component" value="Unassembled WGS sequence"/>
</dbReference>
<accession>A0A177DYP0</accession>
<reference evidence="6" key="2">
    <citation type="journal article" date="2019" name="bioRxiv">
        <title>Genomics, evolutionary history and diagnostics of the Alternaria alternata species group including apple and Asian pear pathotypes.</title>
        <authorList>
            <person name="Armitage A.D."/>
            <person name="Cockerton H.M."/>
            <person name="Sreenivasaprasad S."/>
            <person name="Woodhall J.W."/>
            <person name="Lane C.R."/>
            <person name="Harrison R.J."/>
            <person name="Clarkson J.P."/>
        </authorList>
    </citation>
    <scope>NUCLEOTIDE SEQUENCE [LARGE SCALE GENOMIC DNA]</scope>
    <source>
        <strain evidence="6">FERA 1177</strain>
    </source>
</reference>
<organism evidence="3 5">
    <name type="scientific">Alternaria alternata</name>
    <name type="common">Alternaria rot fungus</name>
    <name type="synonym">Torula alternata</name>
    <dbReference type="NCBI Taxonomy" id="5599"/>
    <lineage>
        <taxon>Eukaryota</taxon>
        <taxon>Fungi</taxon>
        <taxon>Dikarya</taxon>
        <taxon>Ascomycota</taxon>
        <taxon>Pezizomycotina</taxon>
        <taxon>Dothideomycetes</taxon>
        <taxon>Pleosporomycetidae</taxon>
        <taxon>Pleosporales</taxon>
        <taxon>Pleosporineae</taxon>
        <taxon>Pleosporaceae</taxon>
        <taxon>Alternaria</taxon>
        <taxon>Alternaria sect. Alternaria</taxon>
        <taxon>Alternaria alternata complex</taxon>
    </lineage>
</organism>
<reference evidence="4" key="3">
    <citation type="journal article" date="2019" name="J. ISSAAS">
        <title>Genomics, evolutionary history and diagnostics of the Alternaria alternata species group including apple and Asian pear pathotypes.</title>
        <authorList>
            <person name="Armitage A.D."/>
            <person name="Cockerton H.M."/>
            <person name="Sreenivasaprasad S."/>
            <person name="Woodhall J."/>
            <person name="Lane C."/>
            <person name="Harrison R.J."/>
            <person name="Clarkson J.P."/>
        </authorList>
    </citation>
    <scope>NUCLEOTIDE SEQUENCE</scope>
    <source>
        <strain evidence="4">FERA 1177</strain>
    </source>
</reference>
<evidence type="ECO:0000256" key="2">
    <source>
        <dbReference type="SAM" id="SignalP"/>
    </source>
</evidence>
<keyword evidence="2" id="KW-0732">Signal</keyword>
<feature type="region of interest" description="Disordered" evidence="1">
    <location>
        <begin position="87"/>
        <end position="262"/>
    </location>
</feature>
<dbReference type="VEuPathDB" id="FungiDB:CC77DRAFT_648222"/>
<dbReference type="Proteomes" id="UP000291422">
    <property type="component" value="Unassembled WGS sequence"/>
</dbReference>
<feature type="chain" id="PRO_5040669965" evidence="2">
    <location>
        <begin position="17"/>
        <end position="262"/>
    </location>
</feature>
<dbReference type="RefSeq" id="XP_018389523.1">
    <property type="nucleotide sequence ID" value="XM_018532618.1"/>
</dbReference>
<dbReference type="EMBL" id="PDXD01000054">
    <property type="protein sequence ID" value="RYN67378.1"/>
    <property type="molecule type" value="Genomic_DNA"/>
</dbReference>
<dbReference type="AlphaFoldDB" id="A0A177DYP0"/>
<feature type="compositionally biased region" description="Low complexity" evidence="1">
    <location>
        <begin position="192"/>
        <end position="214"/>
    </location>
</feature>
<evidence type="ECO:0000256" key="1">
    <source>
        <dbReference type="SAM" id="MobiDB-lite"/>
    </source>
</evidence>
<evidence type="ECO:0000313" key="3">
    <source>
        <dbReference type="EMBL" id="OAG24102.1"/>
    </source>
</evidence>
<gene>
    <name evidence="4" type="ORF">AA0117_g11622</name>
    <name evidence="3" type="ORF">CC77DRAFT_648222</name>
</gene>
<feature type="compositionally biased region" description="Pro residues" evidence="1">
    <location>
        <begin position="153"/>
        <end position="162"/>
    </location>
</feature>
<evidence type="ECO:0000313" key="6">
    <source>
        <dbReference type="Proteomes" id="UP000291422"/>
    </source>
</evidence>
<feature type="compositionally biased region" description="Low complexity" evidence="1">
    <location>
        <begin position="238"/>
        <end position="247"/>
    </location>
</feature>
<name>A0A177DYP0_ALTAL</name>
<sequence>MKNAVILAALASTTAAYPFSDYLDAIFGTKESRHAPPPELMPGFAPIGTGTASGIPFPTATGAFPIDGMPPVRHRVRNLAIDYQLAPRQGPGAGSALPSFSLAEPTDGTPALPTETEGGFPGLPTGLPTGQPDAPFPFPTGGPDMPSPTGGFPKPPGGPDMPFPTGGFPKPPGDGPSPSDIPFPTDLPFPMPTGGSPFPFPGTGMPGLPTTMQTLTRGPQPTGMPELPGSENGEQGPGDDAPGGFFDWLSSLFGGGKSEMSS</sequence>
<feature type="compositionally biased region" description="Low complexity" evidence="1">
    <location>
        <begin position="113"/>
        <end position="130"/>
    </location>
</feature>
<keyword evidence="5" id="KW-1185">Reference proteome</keyword>
<feature type="compositionally biased region" description="Gly residues" evidence="1">
    <location>
        <begin position="253"/>
        <end position="262"/>
    </location>
</feature>